<sequence>MQRRRDRSAFNTSTLYLFQFECQCSAKSLGSHYSCNSPLYSIRINVVTEELSALLEQPSFAPSPTPFTGSRRYLVLENFMRDLHFSKKILYKALC</sequence>
<evidence type="ECO:0000313" key="1">
    <source>
        <dbReference type="EMBL" id="GIY80953.1"/>
    </source>
</evidence>
<proteinExistence type="predicted"/>
<reference evidence="1 2" key="1">
    <citation type="submission" date="2021-06" db="EMBL/GenBank/DDBJ databases">
        <title>Caerostris darwini draft genome.</title>
        <authorList>
            <person name="Kono N."/>
            <person name="Arakawa K."/>
        </authorList>
    </citation>
    <scope>NUCLEOTIDE SEQUENCE [LARGE SCALE GENOMIC DNA]</scope>
</reference>
<name>A0AAV4WFB2_9ARAC</name>
<comment type="caution">
    <text evidence="1">The sequence shown here is derived from an EMBL/GenBank/DDBJ whole genome shotgun (WGS) entry which is preliminary data.</text>
</comment>
<organism evidence="1 2">
    <name type="scientific">Caerostris darwini</name>
    <dbReference type="NCBI Taxonomy" id="1538125"/>
    <lineage>
        <taxon>Eukaryota</taxon>
        <taxon>Metazoa</taxon>
        <taxon>Ecdysozoa</taxon>
        <taxon>Arthropoda</taxon>
        <taxon>Chelicerata</taxon>
        <taxon>Arachnida</taxon>
        <taxon>Araneae</taxon>
        <taxon>Araneomorphae</taxon>
        <taxon>Entelegynae</taxon>
        <taxon>Araneoidea</taxon>
        <taxon>Araneidae</taxon>
        <taxon>Caerostris</taxon>
    </lineage>
</organism>
<dbReference type="EMBL" id="BPLQ01014566">
    <property type="protein sequence ID" value="GIY80953.1"/>
    <property type="molecule type" value="Genomic_DNA"/>
</dbReference>
<dbReference type="Proteomes" id="UP001054837">
    <property type="component" value="Unassembled WGS sequence"/>
</dbReference>
<dbReference type="AlphaFoldDB" id="A0AAV4WFB2"/>
<evidence type="ECO:0000313" key="2">
    <source>
        <dbReference type="Proteomes" id="UP001054837"/>
    </source>
</evidence>
<protein>
    <submittedName>
        <fullName evidence="1">Uncharacterized protein</fullName>
    </submittedName>
</protein>
<accession>A0AAV4WFB2</accession>
<keyword evidence="2" id="KW-1185">Reference proteome</keyword>
<gene>
    <name evidence="1" type="ORF">CDAR_70891</name>
</gene>